<dbReference type="EMBL" id="CM018046">
    <property type="protein sequence ID" value="KAA8526970.1"/>
    <property type="molecule type" value="Genomic_DNA"/>
</dbReference>
<gene>
    <name evidence="4" type="ORF">F0562_008801</name>
</gene>
<dbReference type="SUPFAM" id="SSF52540">
    <property type="entry name" value="P-loop containing nucleoside triphosphate hydrolases"/>
    <property type="match status" value="2"/>
</dbReference>
<dbReference type="OrthoDB" id="10253254at2759"/>
<feature type="region of interest" description="Disordered" evidence="3">
    <location>
        <begin position="89"/>
        <end position="131"/>
    </location>
</feature>
<evidence type="ECO:0000313" key="4">
    <source>
        <dbReference type="EMBL" id="KAA8526970.1"/>
    </source>
</evidence>
<dbReference type="Proteomes" id="UP000325577">
    <property type="component" value="Linkage Group LG3"/>
</dbReference>
<feature type="compositionally biased region" description="Basic and acidic residues" evidence="3">
    <location>
        <begin position="115"/>
        <end position="131"/>
    </location>
</feature>
<dbReference type="Gene3D" id="3.40.50.300">
    <property type="entry name" value="P-loop containing nucleotide triphosphate hydrolases"/>
    <property type="match status" value="1"/>
</dbReference>
<dbReference type="GO" id="GO:0003724">
    <property type="term" value="F:RNA helicase activity"/>
    <property type="evidence" value="ECO:0007669"/>
    <property type="project" value="UniProtKB-EC"/>
</dbReference>
<evidence type="ECO:0000256" key="1">
    <source>
        <dbReference type="ARBA" id="ARBA00012552"/>
    </source>
</evidence>
<keyword evidence="5" id="KW-1185">Reference proteome</keyword>
<reference evidence="4 5" key="1">
    <citation type="submission" date="2019-09" db="EMBL/GenBank/DDBJ databases">
        <title>A chromosome-level genome assembly of the Chinese tupelo Nyssa sinensis.</title>
        <authorList>
            <person name="Yang X."/>
            <person name="Kang M."/>
            <person name="Yang Y."/>
            <person name="Xiong H."/>
            <person name="Wang M."/>
            <person name="Zhang Z."/>
            <person name="Wang Z."/>
            <person name="Wu H."/>
            <person name="Ma T."/>
            <person name="Liu J."/>
            <person name="Xi Z."/>
        </authorList>
    </citation>
    <scope>NUCLEOTIDE SEQUENCE [LARGE SCALE GENOMIC DNA]</scope>
    <source>
        <strain evidence="4">J267</strain>
        <tissue evidence="4">Leaf</tissue>
    </source>
</reference>
<dbReference type="GO" id="GO:0003723">
    <property type="term" value="F:RNA binding"/>
    <property type="evidence" value="ECO:0007669"/>
    <property type="project" value="TreeGrafter"/>
</dbReference>
<dbReference type="PANTHER" id="PTHR18934:SF83">
    <property type="entry name" value="PRE-MRNA-SPLICING FACTOR ATP-DEPENDENT RNA HELICASE DHX16"/>
    <property type="match status" value="1"/>
</dbReference>
<comment type="catalytic activity">
    <reaction evidence="2">
        <text>ATP + H2O = ADP + phosphate + H(+)</text>
        <dbReference type="Rhea" id="RHEA:13065"/>
        <dbReference type="ChEBI" id="CHEBI:15377"/>
        <dbReference type="ChEBI" id="CHEBI:15378"/>
        <dbReference type="ChEBI" id="CHEBI:30616"/>
        <dbReference type="ChEBI" id="CHEBI:43474"/>
        <dbReference type="ChEBI" id="CHEBI:456216"/>
        <dbReference type="EC" id="3.6.4.13"/>
    </reaction>
</comment>
<name>A0A5J5A8Y3_9ASTE</name>
<dbReference type="EC" id="3.6.4.13" evidence="1"/>
<protein>
    <recommendedName>
        <fullName evidence="1">RNA helicase</fullName>
        <ecNumber evidence="1">3.6.4.13</ecNumber>
    </recommendedName>
</protein>
<proteinExistence type="predicted"/>
<sequence>MTRDSLTIRKRDPNKLYETRLSLNIIVWASLLRPDIGFSLSNETCIFAEEIFAKVPRKPSSGLNFYQEQEREAARLTRKQKNYTILTGANDDDGAVGGDNKAGDGNKKRFRKKNLKDQEETRQVKRRTQSKEEKLMIEEEAIQKKKQNNAVENLRKVSRQEYLKKRERNKLGEMRNDIKDDLYLFDGIKLSEAENLDLRYKREVFELVKKRMAETEEALGIGTDPLDAWEETQIRKANLKFGSKDRKQLSDGYQFVFDDPIEFTKVAKINGDTFEDEPSKGSEPVGISMARARSAFERLRNDRKDLPIYPFRDELLKAVDDHQILVIVGETGSGKTTQIPQYLHEAGYTKRGKIGCTQPW</sequence>
<dbReference type="GO" id="GO:0071013">
    <property type="term" value="C:catalytic step 2 spliceosome"/>
    <property type="evidence" value="ECO:0007669"/>
    <property type="project" value="TreeGrafter"/>
</dbReference>
<evidence type="ECO:0000313" key="5">
    <source>
        <dbReference type="Proteomes" id="UP000325577"/>
    </source>
</evidence>
<evidence type="ECO:0000256" key="3">
    <source>
        <dbReference type="SAM" id="MobiDB-lite"/>
    </source>
</evidence>
<evidence type="ECO:0000256" key="2">
    <source>
        <dbReference type="ARBA" id="ARBA00047984"/>
    </source>
</evidence>
<organism evidence="4 5">
    <name type="scientific">Nyssa sinensis</name>
    <dbReference type="NCBI Taxonomy" id="561372"/>
    <lineage>
        <taxon>Eukaryota</taxon>
        <taxon>Viridiplantae</taxon>
        <taxon>Streptophyta</taxon>
        <taxon>Embryophyta</taxon>
        <taxon>Tracheophyta</taxon>
        <taxon>Spermatophyta</taxon>
        <taxon>Magnoliopsida</taxon>
        <taxon>eudicotyledons</taxon>
        <taxon>Gunneridae</taxon>
        <taxon>Pentapetalae</taxon>
        <taxon>asterids</taxon>
        <taxon>Cornales</taxon>
        <taxon>Nyssaceae</taxon>
        <taxon>Nyssa</taxon>
    </lineage>
</organism>
<dbReference type="InterPro" id="IPR027417">
    <property type="entry name" value="P-loop_NTPase"/>
</dbReference>
<accession>A0A5J5A8Y3</accession>
<dbReference type="AlphaFoldDB" id="A0A5J5A8Y3"/>
<dbReference type="PANTHER" id="PTHR18934">
    <property type="entry name" value="ATP-DEPENDENT RNA HELICASE"/>
    <property type="match status" value="1"/>
</dbReference>